<dbReference type="PROSITE" id="PS51903">
    <property type="entry name" value="CLP_R"/>
    <property type="match status" value="1"/>
</dbReference>
<dbReference type="AlphaFoldDB" id="A0AA88QFV9"/>
<evidence type="ECO:0000256" key="1">
    <source>
        <dbReference type="PROSITE-ProRule" id="PRU01251"/>
    </source>
</evidence>
<gene>
    <name evidence="3" type="ORF">RJ640_028094</name>
</gene>
<dbReference type="Proteomes" id="UP001187471">
    <property type="component" value="Unassembled WGS sequence"/>
</dbReference>
<evidence type="ECO:0000313" key="3">
    <source>
        <dbReference type="EMBL" id="KAK2969814.1"/>
    </source>
</evidence>
<proteinExistence type="predicted"/>
<dbReference type="Pfam" id="PF02861">
    <property type="entry name" value="Clp_N"/>
    <property type="match status" value="1"/>
</dbReference>
<evidence type="ECO:0000313" key="4">
    <source>
        <dbReference type="Proteomes" id="UP001187471"/>
    </source>
</evidence>
<accession>A0AA88QFV9</accession>
<dbReference type="InterPro" id="IPR004176">
    <property type="entry name" value="Clp_R_N"/>
</dbReference>
<sequence length="101" mass="11418">MISNSEYTEMAWEGIVDAVEIARDCKQQVVESEHLMKALLEQKDGLARRIFTKAGVDNTSVLQATDEFIAQQPKVGTIIGSQWTFYSMYDHLYPISTAGDW</sequence>
<name>A0AA88QFV9_9ASTE</name>
<comment type="caution">
    <text evidence="3">The sequence shown here is derived from an EMBL/GenBank/DDBJ whole genome shotgun (WGS) entry which is preliminary data.</text>
</comment>
<feature type="domain" description="Clp R" evidence="2">
    <location>
        <begin position="2"/>
        <end position="101"/>
    </location>
</feature>
<keyword evidence="4" id="KW-1185">Reference proteome</keyword>
<protein>
    <recommendedName>
        <fullName evidence="2">Clp R domain-containing protein</fullName>
    </recommendedName>
</protein>
<reference evidence="3" key="1">
    <citation type="submission" date="2022-12" db="EMBL/GenBank/DDBJ databases">
        <title>Draft genome assemblies for two species of Escallonia (Escalloniales).</title>
        <authorList>
            <person name="Chanderbali A."/>
            <person name="Dervinis C."/>
            <person name="Anghel I."/>
            <person name="Soltis D."/>
            <person name="Soltis P."/>
            <person name="Zapata F."/>
        </authorList>
    </citation>
    <scope>NUCLEOTIDE SEQUENCE</scope>
    <source>
        <strain evidence="3">UCBG92.1500</strain>
        <tissue evidence="3">Leaf</tissue>
    </source>
</reference>
<dbReference type="InterPro" id="IPR036628">
    <property type="entry name" value="Clp_N_dom_sf"/>
</dbReference>
<dbReference type="EMBL" id="JAVXUO010002776">
    <property type="protein sequence ID" value="KAK2969814.1"/>
    <property type="molecule type" value="Genomic_DNA"/>
</dbReference>
<dbReference type="Gene3D" id="1.10.1780.10">
    <property type="entry name" value="Clp, N-terminal domain"/>
    <property type="match status" value="1"/>
</dbReference>
<dbReference type="SUPFAM" id="SSF81923">
    <property type="entry name" value="Double Clp-N motif"/>
    <property type="match status" value="1"/>
</dbReference>
<evidence type="ECO:0000259" key="2">
    <source>
        <dbReference type="PROSITE" id="PS51903"/>
    </source>
</evidence>
<keyword evidence="1" id="KW-0677">Repeat</keyword>
<organism evidence="3 4">
    <name type="scientific">Escallonia rubra</name>
    <dbReference type="NCBI Taxonomy" id="112253"/>
    <lineage>
        <taxon>Eukaryota</taxon>
        <taxon>Viridiplantae</taxon>
        <taxon>Streptophyta</taxon>
        <taxon>Embryophyta</taxon>
        <taxon>Tracheophyta</taxon>
        <taxon>Spermatophyta</taxon>
        <taxon>Magnoliopsida</taxon>
        <taxon>eudicotyledons</taxon>
        <taxon>Gunneridae</taxon>
        <taxon>Pentapetalae</taxon>
        <taxon>asterids</taxon>
        <taxon>campanulids</taxon>
        <taxon>Escalloniales</taxon>
        <taxon>Escalloniaceae</taxon>
        <taxon>Escallonia</taxon>
    </lineage>
</organism>